<dbReference type="SUPFAM" id="SSF51735">
    <property type="entry name" value="NAD(P)-binding Rossmann-fold domains"/>
    <property type="match status" value="1"/>
</dbReference>
<dbReference type="Proteomes" id="UP000813385">
    <property type="component" value="Unassembled WGS sequence"/>
</dbReference>
<evidence type="ECO:0000313" key="3">
    <source>
        <dbReference type="Proteomes" id="UP000813385"/>
    </source>
</evidence>
<comment type="caution">
    <text evidence="2">The sequence shown here is derived from an EMBL/GenBank/DDBJ whole genome shotgun (WGS) entry which is preliminary data.</text>
</comment>
<dbReference type="Gene3D" id="3.90.25.10">
    <property type="entry name" value="UDP-galactose 4-epimerase, domain 1"/>
    <property type="match status" value="1"/>
</dbReference>
<proteinExistence type="predicted"/>
<dbReference type="EMBL" id="JAGPXD010000002">
    <property type="protein sequence ID" value="KAH7369370.1"/>
    <property type="molecule type" value="Genomic_DNA"/>
</dbReference>
<name>A0A8K0TQ72_9PEZI</name>
<evidence type="ECO:0000313" key="2">
    <source>
        <dbReference type="EMBL" id="KAH7369370.1"/>
    </source>
</evidence>
<gene>
    <name evidence="2" type="ORF">B0T11DRAFT_278670</name>
</gene>
<organism evidence="2 3">
    <name type="scientific">Plectosphaerella cucumerina</name>
    <dbReference type="NCBI Taxonomy" id="40658"/>
    <lineage>
        <taxon>Eukaryota</taxon>
        <taxon>Fungi</taxon>
        <taxon>Dikarya</taxon>
        <taxon>Ascomycota</taxon>
        <taxon>Pezizomycotina</taxon>
        <taxon>Sordariomycetes</taxon>
        <taxon>Hypocreomycetidae</taxon>
        <taxon>Glomerellales</taxon>
        <taxon>Plectosphaerellaceae</taxon>
        <taxon>Plectosphaerella</taxon>
    </lineage>
</organism>
<evidence type="ECO:0000259" key="1">
    <source>
        <dbReference type="Pfam" id="PF13460"/>
    </source>
</evidence>
<accession>A0A8K0TQ72</accession>
<dbReference type="Gene3D" id="3.40.50.720">
    <property type="entry name" value="NAD(P)-binding Rossmann-like Domain"/>
    <property type="match status" value="1"/>
</dbReference>
<keyword evidence="3" id="KW-1185">Reference proteome</keyword>
<dbReference type="Pfam" id="PF13460">
    <property type="entry name" value="NAD_binding_10"/>
    <property type="match status" value="1"/>
</dbReference>
<reference evidence="2" key="1">
    <citation type="journal article" date="2021" name="Nat. Commun.">
        <title>Genetic determinants of endophytism in the Arabidopsis root mycobiome.</title>
        <authorList>
            <person name="Mesny F."/>
            <person name="Miyauchi S."/>
            <person name="Thiergart T."/>
            <person name="Pickel B."/>
            <person name="Atanasova L."/>
            <person name="Karlsson M."/>
            <person name="Huettel B."/>
            <person name="Barry K.W."/>
            <person name="Haridas S."/>
            <person name="Chen C."/>
            <person name="Bauer D."/>
            <person name="Andreopoulos W."/>
            <person name="Pangilinan J."/>
            <person name="LaButti K."/>
            <person name="Riley R."/>
            <person name="Lipzen A."/>
            <person name="Clum A."/>
            <person name="Drula E."/>
            <person name="Henrissat B."/>
            <person name="Kohler A."/>
            <person name="Grigoriev I.V."/>
            <person name="Martin F.M."/>
            <person name="Hacquard S."/>
        </authorList>
    </citation>
    <scope>NUCLEOTIDE SEQUENCE</scope>
    <source>
        <strain evidence="2">MPI-CAGE-AT-0016</strain>
    </source>
</reference>
<dbReference type="InterPro" id="IPR051604">
    <property type="entry name" value="Ergot_Alk_Oxidoreductase"/>
</dbReference>
<protein>
    <recommendedName>
        <fullName evidence="1">NAD(P)-binding domain-containing protein</fullName>
    </recommendedName>
</protein>
<dbReference type="AlphaFoldDB" id="A0A8K0TQ72"/>
<dbReference type="PANTHER" id="PTHR43162:SF1">
    <property type="entry name" value="PRESTALK A DIFFERENTIATION PROTEIN A"/>
    <property type="match status" value="1"/>
</dbReference>
<dbReference type="OrthoDB" id="419598at2759"/>
<dbReference type="PANTHER" id="PTHR43162">
    <property type="match status" value="1"/>
</dbReference>
<feature type="domain" description="NAD(P)-binding" evidence="1">
    <location>
        <begin position="8"/>
        <end position="177"/>
    </location>
</feature>
<dbReference type="InterPro" id="IPR016040">
    <property type="entry name" value="NAD(P)-bd_dom"/>
</dbReference>
<sequence length="299" mass="31973">MKVAVVPASTQTGRATIKALLGGPSAPSVVGIYRDLAKGPTDFKSNAHFKAASGDVADSSSLDFSGVDVVVVVTPPQYTETDPVSRARLFAQNVKQAIAKAASVKRVVYISSAGAQHENGTGEIKTNHVAERELKDAAPEIVFIRCAYFMENWASALETLKGDSPFFHSVASPADFAFPQVSVNDIGKTAAARAVQPSPLEVDPYIIDLHGPRDYSALDVQQAWEEVLGTEVQLRVVEPVQLENFYGHIMPPGVAELFAEMTKSFIPGGVIHQDPLDPASEIQKGSDTLVDAFRLLAGK</sequence>
<dbReference type="InterPro" id="IPR036291">
    <property type="entry name" value="NAD(P)-bd_dom_sf"/>
</dbReference>